<feature type="region of interest" description="Disordered" evidence="4">
    <location>
        <begin position="261"/>
        <end position="287"/>
    </location>
</feature>
<evidence type="ECO:0000259" key="6">
    <source>
        <dbReference type="PROSITE" id="PS50104"/>
    </source>
</evidence>
<feature type="compositionally biased region" description="Low complexity" evidence="4">
    <location>
        <begin position="367"/>
        <end position="378"/>
    </location>
</feature>
<organism evidence="7 8">
    <name type="scientific">Spirilliplanes yamanashiensis</name>
    <dbReference type="NCBI Taxonomy" id="42233"/>
    <lineage>
        <taxon>Bacteria</taxon>
        <taxon>Bacillati</taxon>
        <taxon>Actinomycetota</taxon>
        <taxon>Actinomycetes</taxon>
        <taxon>Micromonosporales</taxon>
        <taxon>Micromonosporaceae</taxon>
        <taxon>Spirilliplanes</taxon>
    </lineage>
</organism>
<dbReference type="Proteomes" id="UP000652013">
    <property type="component" value="Unassembled WGS sequence"/>
</dbReference>
<keyword evidence="5" id="KW-1133">Transmembrane helix</keyword>
<dbReference type="PROSITE" id="PS00678">
    <property type="entry name" value="WD_REPEATS_1"/>
    <property type="match status" value="1"/>
</dbReference>
<name>A0A8J3Y473_9ACTN</name>
<dbReference type="InterPro" id="IPR019775">
    <property type="entry name" value="WD40_repeat_CS"/>
</dbReference>
<dbReference type="AlphaFoldDB" id="A0A8J3Y473"/>
<dbReference type="InterPro" id="IPR011047">
    <property type="entry name" value="Quinoprotein_ADH-like_sf"/>
</dbReference>
<comment type="caution">
    <text evidence="7">The sequence shown here is derived from an EMBL/GenBank/DDBJ whole genome shotgun (WGS) entry which is preliminary data.</text>
</comment>
<evidence type="ECO:0000313" key="8">
    <source>
        <dbReference type="Proteomes" id="UP000652013"/>
    </source>
</evidence>
<dbReference type="Gene3D" id="2.130.10.10">
    <property type="entry name" value="YVTN repeat-like/Quinoprotein amine dehydrogenase"/>
    <property type="match status" value="3"/>
</dbReference>
<dbReference type="Pfam" id="PF00400">
    <property type="entry name" value="WD40"/>
    <property type="match status" value="1"/>
</dbReference>
<keyword evidence="5" id="KW-0472">Membrane</keyword>
<sequence>MTFNGFISYSHAADGRLAPAVQRGLHHLARPWHRRRALWIFRDQTGLAVTPTLWTSIQKALDGSEYFVLMASPEAARSPWVNKEIDHWVATKPLDRILPVVTDGEWRWDPAAGDFSADSTAVPQALRGGVFAEEPLYLDLRWARDEDQLSLRHSRFRDAIAQLAAPMHGVSKDDLEGEDVRQHRRTRRLSSLAAAALFVFALAAVLTGLLAMRNAERATDATAAAHHQEKLATEQRGNAERFAADARRYEHLTVVEQEKAKRAAAEADTQEDLARTQKARAAQASTEAERQLANARYQRALAATAAARAQEQQLRARSAVAEAREARQEARAQERNAAKQEAAAREAARDAAEQKKNAEEQERRARTAAAEAGRQEQTAVGRRLMNQAEANLAVDPQLALRLGVAADSLQPDGGLRGELANLVTTNRFAGEIDRRVAEAAHSATGLTALLENSSTVSLWQASAGAVPVQVGTVDAVSAAAPIALSRDGRTLALEEEGGVQLWDVSEPARPIRRWTLPGSEGVDRLSFSPDGRTLAVTLHLDGTALWDLSDATTAPRLRRGAAEWADARGVTFRSDGRTMVTIGDHPAVWDVSDPAGEPIRLADVGDGPLHFAAFSPTGNTLVTKAPNEMVRLWDLYSPESPVESGAINTSGESVDSISFNPTGDHLAVSTMGDTVSIYELGRTPRKVGTIDIADLARPEITPDGRLFNLDGIGVTIWNVWPLGAPRLVGPPLDVDLMVQATAFLSEGKTLAAASSSGKLTHWDATADPPRQRAEVDLPGGYVHEAAFAPDGQTLAVSTPDGRVTLLAVADPARVRTLGEFRTTTPDYLMSMTFSPDGRTLGLLGYSSIELWDVARPDRAVRLGGADGLSVTKRSHAAFSPDGRIVAIPTNVSLTLVTPNDTSTLTRLASLPYRDALVYSAAFSPDGRTLALGHGDRRVSLWDVAETDAQPSLITSLFTTRNLVESVGFSLDGNTLAASAGKKLNLWDVSKRTAPVHHPATELYPGSATGNLLRFSPDGHTLAVAGDSQMSAARVMLWDFSELNAVRVDPGRYACAVLDRGLNAREWKIFVPERPYRRTC</sequence>
<keyword evidence="1 3" id="KW-0853">WD repeat</keyword>
<dbReference type="EMBL" id="BOOY01000003">
    <property type="protein sequence ID" value="GIJ01104.1"/>
    <property type="molecule type" value="Genomic_DNA"/>
</dbReference>
<dbReference type="PROSITE" id="PS50082">
    <property type="entry name" value="WD_REPEATS_2"/>
    <property type="match status" value="2"/>
</dbReference>
<feature type="repeat" description="WD" evidence="3">
    <location>
        <begin position="613"/>
        <end position="643"/>
    </location>
</feature>
<keyword evidence="5" id="KW-0812">Transmembrane</keyword>
<dbReference type="InterPro" id="IPR001680">
    <property type="entry name" value="WD40_rpt"/>
</dbReference>
<keyword evidence="2" id="KW-0677">Repeat</keyword>
<dbReference type="SMART" id="SM00320">
    <property type="entry name" value="WD40"/>
    <property type="match status" value="9"/>
</dbReference>
<dbReference type="PANTHER" id="PTHR19879:SF9">
    <property type="entry name" value="TRANSCRIPTION INITIATION FACTOR TFIID SUBUNIT 5"/>
    <property type="match status" value="1"/>
</dbReference>
<dbReference type="Gene3D" id="3.40.50.10140">
    <property type="entry name" value="Toll/interleukin-1 receptor homology (TIR) domain"/>
    <property type="match status" value="1"/>
</dbReference>
<dbReference type="InterPro" id="IPR035897">
    <property type="entry name" value="Toll_tir_struct_dom_sf"/>
</dbReference>
<evidence type="ECO:0000256" key="3">
    <source>
        <dbReference type="PROSITE-ProRule" id="PRU00221"/>
    </source>
</evidence>
<dbReference type="PROSITE" id="PS50104">
    <property type="entry name" value="TIR"/>
    <property type="match status" value="1"/>
</dbReference>
<feature type="region of interest" description="Disordered" evidence="4">
    <location>
        <begin position="325"/>
        <end position="378"/>
    </location>
</feature>
<evidence type="ECO:0000256" key="5">
    <source>
        <dbReference type="SAM" id="Phobius"/>
    </source>
</evidence>
<protein>
    <recommendedName>
        <fullName evidence="6">TIR domain-containing protein</fullName>
    </recommendedName>
</protein>
<reference evidence="7" key="1">
    <citation type="submission" date="2021-01" db="EMBL/GenBank/DDBJ databases">
        <title>Whole genome shotgun sequence of Spirilliplanes yamanashiensis NBRC 15828.</title>
        <authorList>
            <person name="Komaki H."/>
            <person name="Tamura T."/>
        </authorList>
    </citation>
    <scope>NUCLEOTIDE SEQUENCE</scope>
    <source>
        <strain evidence="7">NBRC 15828</strain>
    </source>
</reference>
<dbReference type="SUPFAM" id="SSF50998">
    <property type="entry name" value="Quinoprotein alcohol dehydrogenase-like"/>
    <property type="match status" value="1"/>
</dbReference>
<feature type="repeat" description="WD" evidence="3">
    <location>
        <begin position="910"/>
        <end position="951"/>
    </location>
</feature>
<feature type="domain" description="TIR" evidence="6">
    <location>
        <begin position="1"/>
        <end position="126"/>
    </location>
</feature>
<dbReference type="GO" id="GO:0007165">
    <property type="term" value="P:signal transduction"/>
    <property type="evidence" value="ECO:0007669"/>
    <property type="project" value="InterPro"/>
</dbReference>
<dbReference type="SMART" id="SM00255">
    <property type="entry name" value="TIR"/>
    <property type="match status" value="1"/>
</dbReference>
<evidence type="ECO:0000256" key="1">
    <source>
        <dbReference type="ARBA" id="ARBA00022574"/>
    </source>
</evidence>
<dbReference type="InterPro" id="IPR000157">
    <property type="entry name" value="TIR_dom"/>
</dbReference>
<feature type="compositionally biased region" description="Basic and acidic residues" evidence="4">
    <location>
        <begin position="325"/>
        <end position="365"/>
    </location>
</feature>
<dbReference type="Pfam" id="PF13676">
    <property type="entry name" value="TIR_2"/>
    <property type="match status" value="1"/>
</dbReference>
<dbReference type="SUPFAM" id="SSF52200">
    <property type="entry name" value="Toll/Interleukin receptor TIR domain"/>
    <property type="match status" value="1"/>
</dbReference>
<evidence type="ECO:0000256" key="2">
    <source>
        <dbReference type="ARBA" id="ARBA00022737"/>
    </source>
</evidence>
<dbReference type="RefSeq" id="WP_203936443.1">
    <property type="nucleotide sequence ID" value="NZ_BAAAGJ010000005.1"/>
</dbReference>
<dbReference type="InterPro" id="IPR015943">
    <property type="entry name" value="WD40/YVTN_repeat-like_dom_sf"/>
</dbReference>
<evidence type="ECO:0000313" key="7">
    <source>
        <dbReference type="EMBL" id="GIJ01104.1"/>
    </source>
</evidence>
<dbReference type="PANTHER" id="PTHR19879">
    <property type="entry name" value="TRANSCRIPTION INITIATION FACTOR TFIID"/>
    <property type="match status" value="1"/>
</dbReference>
<gene>
    <name evidence="7" type="ORF">Sya03_04560</name>
</gene>
<dbReference type="SUPFAM" id="SSF63829">
    <property type="entry name" value="Calcium-dependent phosphotriesterase"/>
    <property type="match status" value="1"/>
</dbReference>
<keyword evidence="8" id="KW-1185">Reference proteome</keyword>
<feature type="transmembrane region" description="Helical" evidence="5">
    <location>
        <begin position="191"/>
        <end position="212"/>
    </location>
</feature>
<proteinExistence type="predicted"/>
<dbReference type="PROSITE" id="PS50294">
    <property type="entry name" value="WD_REPEATS_REGION"/>
    <property type="match status" value="1"/>
</dbReference>
<accession>A0A8J3Y473</accession>
<evidence type="ECO:0000256" key="4">
    <source>
        <dbReference type="SAM" id="MobiDB-lite"/>
    </source>
</evidence>